<dbReference type="CDD" id="cd00082">
    <property type="entry name" value="HisKA"/>
    <property type="match status" value="1"/>
</dbReference>
<evidence type="ECO:0000256" key="6">
    <source>
        <dbReference type="ARBA" id="ARBA00023012"/>
    </source>
</evidence>
<keyword evidence="4 10" id="KW-0808">Transferase</keyword>
<keyword evidence="6" id="KW-0902">Two-component regulatory system</keyword>
<reference evidence="10 11" key="1">
    <citation type="submission" date="2020-04" db="EMBL/GenBank/DDBJ databases">
        <authorList>
            <person name="De Canck E."/>
        </authorList>
    </citation>
    <scope>NUCLEOTIDE SEQUENCE [LARGE SCALE GENOMIC DNA]</scope>
    <source>
        <strain evidence="10 11">LMG 29739</strain>
    </source>
</reference>
<evidence type="ECO:0000256" key="8">
    <source>
        <dbReference type="SAM" id="MobiDB-lite"/>
    </source>
</evidence>
<dbReference type="Pfam" id="PF00512">
    <property type="entry name" value="HisKA"/>
    <property type="match status" value="1"/>
</dbReference>
<evidence type="ECO:0000259" key="9">
    <source>
        <dbReference type="PROSITE" id="PS50109"/>
    </source>
</evidence>
<accession>A0A6J5DTR1</accession>
<dbReference type="AlphaFoldDB" id="A0A6J5DTR1"/>
<dbReference type="PROSITE" id="PS50109">
    <property type="entry name" value="HIS_KIN"/>
    <property type="match status" value="1"/>
</dbReference>
<dbReference type="Pfam" id="PF02518">
    <property type="entry name" value="HATPase_c"/>
    <property type="match status" value="1"/>
</dbReference>
<dbReference type="Gene3D" id="1.10.287.130">
    <property type="match status" value="1"/>
</dbReference>
<feature type="region of interest" description="Disordered" evidence="8">
    <location>
        <begin position="471"/>
        <end position="502"/>
    </location>
</feature>
<evidence type="ECO:0000256" key="3">
    <source>
        <dbReference type="ARBA" id="ARBA00022553"/>
    </source>
</evidence>
<dbReference type="RefSeq" id="WP_175111325.1">
    <property type="nucleotide sequence ID" value="NZ_CADIKF010000017.1"/>
</dbReference>
<dbReference type="EMBL" id="CADIKF010000017">
    <property type="protein sequence ID" value="CAB3757007.1"/>
    <property type="molecule type" value="Genomic_DNA"/>
</dbReference>
<proteinExistence type="predicted"/>
<dbReference type="Proteomes" id="UP000494329">
    <property type="component" value="Unassembled WGS sequence"/>
</dbReference>
<keyword evidence="11" id="KW-1185">Reference proteome</keyword>
<dbReference type="SMART" id="SM00387">
    <property type="entry name" value="HATPase_c"/>
    <property type="match status" value="2"/>
</dbReference>
<dbReference type="InterPro" id="IPR004358">
    <property type="entry name" value="Sig_transdc_His_kin-like_C"/>
</dbReference>
<dbReference type="InterPro" id="IPR005467">
    <property type="entry name" value="His_kinase_dom"/>
</dbReference>
<dbReference type="SUPFAM" id="SSF55874">
    <property type="entry name" value="ATPase domain of HSP90 chaperone/DNA topoisomerase II/histidine kinase"/>
    <property type="match status" value="2"/>
</dbReference>
<keyword evidence="7" id="KW-0175">Coiled coil</keyword>
<organism evidence="10 11">
    <name type="scientific">Paraburkholderia solisilvae</name>
    <dbReference type="NCBI Taxonomy" id="624376"/>
    <lineage>
        <taxon>Bacteria</taxon>
        <taxon>Pseudomonadati</taxon>
        <taxon>Pseudomonadota</taxon>
        <taxon>Betaproteobacteria</taxon>
        <taxon>Burkholderiales</taxon>
        <taxon>Burkholderiaceae</taxon>
        <taxon>Paraburkholderia</taxon>
    </lineage>
</organism>
<dbReference type="PANTHER" id="PTHR43711">
    <property type="entry name" value="TWO-COMPONENT HISTIDINE KINASE"/>
    <property type="match status" value="1"/>
</dbReference>
<evidence type="ECO:0000256" key="7">
    <source>
        <dbReference type="SAM" id="Coils"/>
    </source>
</evidence>
<dbReference type="EC" id="2.7.13.3" evidence="2"/>
<dbReference type="InterPro" id="IPR050736">
    <property type="entry name" value="Sensor_HK_Regulatory"/>
</dbReference>
<dbReference type="PRINTS" id="PR00344">
    <property type="entry name" value="BCTRLSENSOR"/>
</dbReference>
<dbReference type="SMART" id="SM00388">
    <property type="entry name" value="HisKA"/>
    <property type="match status" value="1"/>
</dbReference>
<comment type="catalytic activity">
    <reaction evidence="1">
        <text>ATP + protein L-histidine = ADP + protein N-phospho-L-histidine.</text>
        <dbReference type="EC" id="2.7.13.3"/>
    </reaction>
</comment>
<feature type="compositionally biased region" description="Low complexity" evidence="8">
    <location>
        <begin position="491"/>
        <end position="502"/>
    </location>
</feature>
<evidence type="ECO:0000256" key="1">
    <source>
        <dbReference type="ARBA" id="ARBA00000085"/>
    </source>
</evidence>
<name>A0A6J5DTR1_9BURK</name>
<feature type="coiled-coil region" evidence="7">
    <location>
        <begin position="174"/>
        <end position="211"/>
    </location>
</feature>
<dbReference type="InterPro" id="IPR003594">
    <property type="entry name" value="HATPase_dom"/>
</dbReference>
<dbReference type="PANTHER" id="PTHR43711:SF31">
    <property type="entry name" value="HISTIDINE KINASE"/>
    <property type="match status" value="1"/>
</dbReference>
<evidence type="ECO:0000256" key="2">
    <source>
        <dbReference type="ARBA" id="ARBA00012438"/>
    </source>
</evidence>
<evidence type="ECO:0000256" key="4">
    <source>
        <dbReference type="ARBA" id="ARBA00022679"/>
    </source>
</evidence>
<dbReference type="GO" id="GO:0000155">
    <property type="term" value="F:phosphorelay sensor kinase activity"/>
    <property type="evidence" value="ECO:0007669"/>
    <property type="project" value="InterPro"/>
</dbReference>
<gene>
    <name evidence="10" type="primary">rcsC_7</name>
    <name evidence="10" type="ORF">LMG29739_02606</name>
</gene>
<dbReference type="InterPro" id="IPR036890">
    <property type="entry name" value="HATPase_C_sf"/>
</dbReference>
<evidence type="ECO:0000256" key="5">
    <source>
        <dbReference type="ARBA" id="ARBA00022777"/>
    </source>
</evidence>
<keyword evidence="3" id="KW-0597">Phosphoprotein</keyword>
<protein>
    <recommendedName>
        <fullName evidence="2">histidine kinase</fullName>
        <ecNumber evidence="2">2.7.13.3</ecNumber>
    </recommendedName>
</protein>
<evidence type="ECO:0000313" key="10">
    <source>
        <dbReference type="EMBL" id="CAB3757007.1"/>
    </source>
</evidence>
<sequence length="502" mass="54400">MATQILRIRLEAEEDVVAARRRARSIAAGLGFSPLDQTRIASAVSEIARNAFEYADGGEVIFAFDVHAKPQAFLIDVRDRGPGIRDLEAVLDGSYRSPTGMGRGIAGSRRLMDRCVIESSPQTGTTVSMARLLPPDRADVAPLGIDAIVRSLMQEPARTRAGSTPLDAAALDSFAEMQEQNRELLATLTELRDRQEELLRLTQELEATNRGVVALYAELDERADELRRADTMKTRFLSNMSHELRTPLSSIRALSNLLVNRLDGELTEEQERQVLLIRKSAEDLTEIVNDLLDLAKIEAGRTDVLPTSFRLSGLFAALRTMLTPLLADPAVRLIFEDTEGLPVIFTDEAKLTQILRNFVSNALKFTERGEIRVGAQLEPDGEQIRFTVADTGIGIAEEHQQVIFEEFGQVQSHLQQRVKGTGLGLPLCRKLAALLGGYVGVDSKFGVGSTFYATLPVRLVLPNDAAGPEGTAGAGVPVGLDRAGDAGGAPGDPALAARGDRA</sequence>
<dbReference type="InterPro" id="IPR036097">
    <property type="entry name" value="HisK_dim/P_sf"/>
</dbReference>
<feature type="domain" description="Histidine kinase" evidence="9">
    <location>
        <begin position="239"/>
        <end position="459"/>
    </location>
</feature>
<keyword evidence="5 10" id="KW-0418">Kinase</keyword>
<dbReference type="CDD" id="cd16922">
    <property type="entry name" value="HATPase_EvgS-ArcB-TorS-like"/>
    <property type="match status" value="1"/>
</dbReference>
<dbReference type="InterPro" id="IPR003661">
    <property type="entry name" value="HisK_dim/P_dom"/>
</dbReference>
<dbReference type="Gene3D" id="3.30.565.10">
    <property type="entry name" value="Histidine kinase-like ATPase, C-terminal domain"/>
    <property type="match status" value="2"/>
</dbReference>
<dbReference type="SUPFAM" id="SSF47384">
    <property type="entry name" value="Homodimeric domain of signal transducing histidine kinase"/>
    <property type="match status" value="1"/>
</dbReference>
<evidence type="ECO:0000313" key="11">
    <source>
        <dbReference type="Proteomes" id="UP000494329"/>
    </source>
</evidence>
<dbReference type="Pfam" id="PF13581">
    <property type="entry name" value="HATPase_c_2"/>
    <property type="match status" value="1"/>
</dbReference>